<gene>
    <name evidence="2" type="primary">hyaD</name>
    <name evidence="2" type="ORF">NCTC10359_01306</name>
</gene>
<evidence type="ECO:0000313" key="2">
    <source>
        <dbReference type="EMBL" id="STZ62901.1"/>
    </source>
</evidence>
<protein>
    <submittedName>
        <fullName evidence="2">Hyaluronan synthase</fullName>
        <ecNumber evidence="2">2.4.1.212</ecNumber>
    </submittedName>
</protein>
<keyword evidence="2" id="KW-0328">Glycosyltransferase</keyword>
<evidence type="ECO:0000259" key="1">
    <source>
        <dbReference type="Pfam" id="PF00535"/>
    </source>
</evidence>
<dbReference type="AlphaFoldDB" id="A0A378TQG4"/>
<reference evidence="2 3" key="1">
    <citation type="submission" date="2018-06" db="EMBL/GenBank/DDBJ databases">
        <authorList>
            <consortium name="Pathogen Informatics"/>
            <person name="Doyle S."/>
        </authorList>
    </citation>
    <scope>NUCLEOTIDE SEQUENCE [LARGE SCALE GENOMIC DNA]</scope>
    <source>
        <strain evidence="2 3">NCTC10359</strain>
    </source>
</reference>
<dbReference type="SUPFAM" id="SSF53448">
    <property type="entry name" value="Nucleotide-diphospho-sugar transferases"/>
    <property type="match status" value="1"/>
</dbReference>
<dbReference type="Gene3D" id="3.90.550.10">
    <property type="entry name" value="Spore Coat Polysaccharide Biosynthesis Protein SpsA, Chain A"/>
    <property type="match status" value="1"/>
</dbReference>
<accession>A0A378TQG4</accession>
<organism evidence="2 3">
    <name type="scientific">Moraxella lacunata</name>
    <dbReference type="NCBI Taxonomy" id="477"/>
    <lineage>
        <taxon>Bacteria</taxon>
        <taxon>Pseudomonadati</taxon>
        <taxon>Pseudomonadota</taxon>
        <taxon>Gammaproteobacteria</taxon>
        <taxon>Moraxellales</taxon>
        <taxon>Moraxellaceae</taxon>
        <taxon>Moraxella</taxon>
    </lineage>
</organism>
<dbReference type="GO" id="GO:0050501">
    <property type="term" value="F:hyaluronan synthase activity"/>
    <property type="evidence" value="ECO:0007669"/>
    <property type="project" value="UniProtKB-EC"/>
</dbReference>
<dbReference type="RefSeq" id="WP_115006727.1">
    <property type="nucleotide sequence ID" value="NZ_UGQU01000002.1"/>
</dbReference>
<name>A0A378TQG4_MORLA</name>
<keyword evidence="2" id="KW-0808">Transferase</keyword>
<dbReference type="EC" id="2.4.1.212" evidence="2"/>
<dbReference type="EMBL" id="UGQU01000002">
    <property type="protein sequence ID" value="STZ62901.1"/>
    <property type="molecule type" value="Genomic_DNA"/>
</dbReference>
<feature type="domain" description="Glycosyltransferase 2-like" evidence="1">
    <location>
        <begin position="207"/>
        <end position="353"/>
    </location>
</feature>
<proteinExistence type="predicted"/>
<evidence type="ECO:0000313" key="3">
    <source>
        <dbReference type="Proteomes" id="UP000254437"/>
    </source>
</evidence>
<dbReference type="Pfam" id="PF00535">
    <property type="entry name" value="Glycos_transf_2"/>
    <property type="match status" value="1"/>
</dbReference>
<dbReference type="PANTHER" id="PTHR43685:SF2">
    <property type="entry name" value="GLYCOSYLTRANSFERASE 2-LIKE DOMAIN-CONTAINING PROTEIN"/>
    <property type="match status" value="1"/>
</dbReference>
<dbReference type="Proteomes" id="UP000254437">
    <property type="component" value="Unassembled WGS sequence"/>
</dbReference>
<dbReference type="InterPro" id="IPR050834">
    <property type="entry name" value="Glycosyltransf_2"/>
</dbReference>
<dbReference type="InterPro" id="IPR029044">
    <property type="entry name" value="Nucleotide-diphossugar_trans"/>
</dbReference>
<sequence length="480" mass="56483">MKNKNNNEYLAKFPTLIRYRLLNNIWQAMQSGLYQTVLNNTPIIQTKKSFITKKIAQLKRFVISDEYLQIEIWQILSNDDLKKYHKEFIKEAFYLYPKIFVEYFLNHREWLSDQYYLGLALSYANDNNILEDFESECGEFFKHFDTIDKQCLHANIYLNTNDKKITQLNHILSEYQLLSLSLNNDCFCVNCLSSNIDKTQEHSSKVSVIITAYNAQNTIKTCIQSLLNQTYANLEIIIINDHSDDDTLSIIQALARQDGRIRWIDLSRNTGTFVAKSIGVMYATGEFLTCQDADDFAHPQKIAIQVEPLLKNEHLVATTSYWLRIDNNGNFYARQYYPFLRQNPASPLFRRQKIQNEIGLWHIARTGADSEFWARLKLYYGDDKILPIKQPLTFASHHKDSLMNSNKFGVHNRQSALTRLDYWENWQLWHIDCLTKKQPLKMPDIQEQTIQKIFEIPHSLVVDIDDIRYNLKYHKTDKAI</sequence>
<dbReference type="PANTHER" id="PTHR43685">
    <property type="entry name" value="GLYCOSYLTRANSFERASE"/>
    <property type="match status" value="1"/>
</dbReference>
<dbReference type="InterPro" id="IPR001173">
    <property type="entry name" value="Glyco_trans_2-like"/>
</dbReference>
<dbReference type="CDD" id="cd00761">
    <property type="entry name" value="Glyco_tranf_GTA_type"/>
    <property type="match status" value="1"/>
</dbReference>